<comment type="caution">
    <text evidence="3">The sequence shown here is derived from an EMBL/GenBank/DDBJ whole genome shotgun (WGS) entry which is preliminary data.</text>
</comment>
<feature type="domain" description="AAA+ ATPase" evidence="2">
    <location>
        <begin position="402"/>
        <end position="544"/>
    </location>
</feature>
<dbReference type="InterPro" id="IPR003959">
    <property type="entry name" value="ATPase_AAA_core"/>
</dbReference>
<feature type="region of interest" description="Disordered" evidence="1">
    <location>
        <begin position="1"/>
        <end position="26"/>
    </location>
</feature>
<feature type="compositionally biased region" description="Basic and acidic residues" evidence="1">
    <location>
        <begin position="200"/>
        <end position="229"/>
    </location>
</feature>
<feature type="non-terminal residue" evidence="3">
    <location>
        <position position="1"/>
    </location>
</feature>
<reference evidence="3 4" key="1">
    <citation type="submission" date="2019-01" db="EMBL/GenBank/DDBJ databases">
        <title>A draft genome assembly of the solar-powered sea slug Elysia chlorotica.</title>
        <authorList>
            <person name="Cai H."/>
            <person name="Li Q."/>
            <person name="Fang X."/>
            <person name="Li J."/>
            <person name="Curtis N.E."/>
            <person name="Altenburger A."/>
            <person name="Shibata T."/>
            <person name="Feng M."/>
            <person name="Maeda T."/>
            <person name="Schwartz J.A."/>
            <person name="Shigenobu S."/>
            <person name="Lundholm N."/>
            <person name="Nishiyama T."/>
            <person name="Yang H."/>
            <person name="Hasebe M."/>
            <person name="Li S."/>
            <person name="Pierce S.K."/>
            <person name="Wang J."/>
        </authorList>
    </citation>
    <scope>NUCLEOTIDE SEQUENCE [LARGE SCALE GENOMIC DNA]</scope>
    <source>
        <strain evidence="3">EC2010</strain>
        <tissue evidence="3">Whole organism of an adult</tissue>
    </source>
</reference>
<keyword evidence="4" id="KW-1185">Reference proteome</keyword>
<evidence type="ECO:0000313" key="3">
    <source>
        <dbReference type="EMBL" id="RUS75539.1"/>
    </source>
</evidence>
<dbReference type="InterPro" id="IPR027417">
    <property type="entry name" value="P-loop_NTPase"/>
</dbReference>
<dbReference type="AlphaFoldDB" id="A0A3S1AYM6"/>
<gene>
    <name evidence="3" type="ORF">EGW08_016707</name>
</gene>
<dbReference type="GO" id="GO:0016887">
    <property type="term" value="F:ATP hydrolysis activity"/>
    <property type="evidence" value="ECO:0007669"/>
    <property type="project" value="InterPro"/>
</dbReference>
<proteinExistence type="predicted"/>
<dbReference type="InterPro" id="IPR052267">
    <property type="entry name" value="N-DRC_Component"/>
</dbReference>
<dbReference type="Gene3D" id="3.40.50.300">
    <property type="entry name" value="P-loop containing nucleotide triphosphate hydrolases"/>
    <property type="match status" value="1"/>
</dbReference>
<dbReference type="SUPFAM" id="SSF52540">
    <property type="entry name" value="P-loop containing nucleoside triphosphate hydrolases"/>
    <property type="match status" value="1"/>
</dbReference>
<dbReference type="GO" id="GO:0005524">
    <property type="term" value="F:ATP binding"/>
    <property type="evidence" value="ECO:0007669"/>
    <property type="project" value="InterPro"/>
</dbReference>
<feature type="region of interest" description="Disordered" evidence="1">
    <location>
        <begin position="299"/>
        <end position="328"/>
    </location>
</feature>
<evidence type="ECO:0000259" key="2">
    <source>
        <dbReference type="SMART" id="SM00382"/>
    </source>
</evidence>
<feature type="region of interest" description="Disordered" evidence="1">
    <location>
        <begin position="195"/>
        <end position="237"/>
    </location>
</feature>
<name>A0A3S1AYM6_ELYCH</name>
<dbReference type="Proteomes" id="UP000271974">
    <property type="component" value="Unassembled WGS sequence"/>
</dbReference>
<dbReference type="Pfam" id="PF00004">
    <property type="entry name" value="AAA"/>
    <property type="match status" value="1"/>
</dbReference>
<evidence type="ECO:0000256" key="1">
    <source>
        <dbReference type="SAM" id="MobiDB-lite"/>
    </source>
</evidence>
<accession>A0A3S1AYM6</accession>
<dbReference type="PANTHER" id="PTHR14690">
    <property type="entry name" value="IQ MOTIF CONTAINING WITH AAA DOMAIN 1"/>
    <property type="match status" value="1"/>
</dbReference>
<feature type="compositionally biased region" description="Basic and acidic residues" evidence="1">
    <location>
        <begin position="299"/>
        <end position="313"/>
    </location>
</feature>
<dbReference type="EMBL" id="RQTK01000732">
    <property type="protein sequence ID" value="RUS75539.1"/>
    <property type="molecule type" value="Genomic_DNA"/>
</dbReference>
<dbReference type="PANTHER" id="PTHR14690:SF0">
    <property type="entry name" value="IQ MOTIF CONTAINING WITH AAA DOMAIN 1"/>
    <property type="match status" value="1"/>
</dbReference>
<sequence>NVRSRSNPDLQGVTGGTRRRTTGGSQVSLKIEVPVSKTSVTRNAEAEEEFVSSRRYKEMLYDPDFHKKVRILKRYWRKWIAKQELPARRERVHTFLNMKYPLAIPTNDTIEEASEQTVRQAREDHYFTSLKSLRQEYMSGSEAAFDMWALKVNLEQWVVELRDLQDKLPQYPNEEEGGCLALFTDKTVEEVVEDIEDLDEKDKPKKGADKDQKKKEKPKEKDKKDKDAEPMWEMPKSASVPEMQKAIMQYVMYWNTKLEPDNPEQGMDLQLAKEAVRAEYEDTIRKMVDAMMVTELDRMRAIDREPKPKPEKVKPKKEKPKKVKKDPLGNRSTEEIFAELIISGIIVNTAQVTLNDIKGAPNFSDPKRETYYHASPLEIKMALRELFGMPLCSPFLHSSLELRNSVLLAGPKGVGKTLMVHGLCRETGANLYDLSPAKMVGRYPGKKQEDYLLSLLMKVTKEMEPSVILVDECHLLFPTKKARKRPDVDKDKPTRWVRLLTRLMKKCVEGDRILLIGITNEPFFAKTAAMCKLFQNVFFVPYPEYGTRLALWQHFTETDKMRGRHSFNLSSMAKLSEGMTGKDIKSAIAMVCTATRLASNIRVRQAELIPAMAAQFPSSDAPKQEEWVEWYLSTPMMRARQEMLDEIFEREEAAAQAAKKK</sequence>
<evidence type="ECO:0000313" key="4">
    <source>
        <dbReference type="Proteomes" id="UP000271974"/>
    </source>
</evidence>
<organism evidence="3 4">
    <name type="scientific">Elysia chlorotica</name>
    <name type="common">Eastern emerald elysia</name>
    <name type="synonym">Sea slug</name>
    <dbReference type="NCBI Taxonomy" id="188477"/>
    <lineage>
        <taxon>Eukaryota</taxon>
        <taxon>Metazoa</taxon>
        <taxon>Spiralia</taxon>
        <taxon>Lophotrochozoa</taxon>
        <taxon>Mollusca</taxon>
        <taxon>Gastropoda</taxon>
        <taxon>Heterobranchia</taxon>
        <taxon>Euthyneura</taxon>
        <taxon>Panpulmonata</taxon>
        <taxon>Sacoglossa</taxon>
        <taxon>Placobranchoidea</taxon>
        <taxon>Plakobranchidae</taxon>
        <taxon>Elysia</taxon>
    </lineage>
</organism>
<dbReference type="OrthoDB" id="6066679at2759"/>
<dbReference type="InterPro" id="IPR003593">
    <property type="entry name" value="AAA+_ATPase"/>
</dbReference>
<protein>
    <recommendedName>
        <fullName evidence="2">AAA+ ATPase domain-containing protein</fullName>
    </recommendedName>
</protein>
<dbReference type="STRING" id="188477.A0A3S1AYM6"/>
<feature type="compositionally biased region" description="Basic residues" evidence="1">
    <location>
        <begin position="314"/>
        <end position="324"/>
    </location>
</feature>
<dbReference type="SMART" id="SM00382">
    <property type="entry name" value="AAA"/>
    <property type="match status" value="1"/>
</dbReference>